<dbReference type="InterPro" id="IPR016181">
    <property type="entry name" value="Acyl_CoA_acyltransferase"/>
</dbReference>
<feature type="domain" description="N-acetyltransferase" evidence="1">
    <location>
        <begin position="29"/>
        <end position="179"/>
    </location>
</feature>
<dbReference type="Pfam" id="PF00583">
    <property type="entry name" value="Acetyltransf_1"/>
    <property type="match status" value="1"/>
</dbReference>
<dbReference type="Gene3D" id="3.30.1490.20">
    <property type="entry name" value="ATP-grasp fold, A domain"/>
    <property type="match status" value="1"/>
</dbReference>
<evidence type="ECO:0000259" key="1">
    <source>
        <dbReference type="PROSITE" id="PS51186"/>
    </source>
</evidence>
<dbReference type="InterPro" id="IPR032875">
    <property type="entry name" value="Succ_CoA_lig_flav_dom"/>
</dbReference>
<dbReference type="InterPro" id="IPR036291">
    <property type="entry name" value="NAD(P)-bd_dom_sf"/>
</dbReference>
<dbReference type="Proteomes" id="UP000291101">
    <property type="component" value="Unassembled WGS sequence"/>
</dbReference>
<dbReference type="SUPFAM" id="SSF51735">
    <property type="entry name" value="NAD(P)-binding Rossmann-fold domains"/>
    <property type="match status" value="1"/>
</dbReference>
<sequence>MTADGAPSAVAREWSAEPVDVLLADGTVAVIRSLVEEDRAAVLGLHESVSVDTLRLRFFSPSRETGRRYVDHLFSPDNTSSAALVALVRGRIAGLATAEVLSPDSAEVAFLVADEDRGRGLGSLLLEHLAALGRRYGVSRFEAEVLGDNYGMLHVFRAAGFATTRTTVAGEVEVALRTDASREAVEAADRREWRAAARSLRPLLHPTSVAVVGVRRSAGGFGHGVLDAIRSSSYAGTLYVIHPEAESIDGLPTSRSLGDLDEPVDLVVVAVPADGVADVLRDAAANRAGAAIVISSGFSGTGSDERRRELLAIARAHSLRLVGPNSQGVLDNGEGLNATLLHDVPEVGGLAVASQSGGMGFALLDLARDVGLGVQSFVSLGDKVDVSSNDLLAAWMDDDGVAAGALYLESFGNALKFARTARRFAEQKPLLAVVGGRSRARQDTTAASTIGVGVDALLDQSGVIACRTGAELTETALLLVEQPLPGGFRVCIVSNTGGVGALTTDRADLQGMVVSTTSGELGAALRAAVPGAVDVRNPIDLGADVTPAELTVALRDVLEAGEADAVLVLLVANRLTDRDALFSAVARARSSGAGVPLLLVTPGAAFDAARRLPGVTGYRTTDAAIGALGRAMRYAAWRRVPAEQPEVELGTRGVHARTWVRSRLAARSGQPEWLAPSAQSELLAPYGIHLVGRLAAGPDEAEAVATEIGYPVAVKVADPTVLHKSDRGLVRVDVRTGSDVADAVRRFADELGHDRVDVLVQPVVPGHVVSVGLVHDPQLGPLVRVGGGAAGPSGSWAEEVLLLPPVEATDAARAVRALRIWPQMVGDHGLAEVDIAPLEALVKSVGQLAADVPHVAALTLEPVVVNAHGLFCVDVKVRIAEPPELDTGVPRRLRS</sequence>
<proteinExistence type="predicted"/>
<protein>
    <submittedName>
        <fullName evidence="2">GNAT family N-acetyltransferase</fullName>
    </submittedName>
</protein>
<dbReference type="SUPFAM" id="SSF52210">
    <property type="entry name" value="Succinyl-CoA synthetase domains"/>
    <property type="match status" value="2"/>
</dbReference>
<dbReference type="SMART" id="SM00881">
    <property type="entry name" value="CoA_binding"/>
    <property type="match status" value="1"/>
</dbReference>
<comment type="caution">
    <text evidence="2">The sequence shown here is derived from an EMBL/GenBank/DDBJ whole genome shotgun (WGS) entry which is preliminary data.</text>
</comment>
<dbReference type="GO" id="GO:0016747">
    <property type="term" value="F:acyltransferase activity, transferring groups other than amino-acyl groups"/>
    <property type="evidence" value="ECO:0007669"/>
    <property type="project" value="InterPro"/>
</dbReference>
<keyword evidence="2" id="KW-0808">Transferase</keyword>
<dbReference type="PANTHER" id="PTHR42793:SF1">
    <property type="entry name" value="PEPTIDYL-LYSINE N-ACETYLTRANSFERASE PATZ"/>
    <property type="match status" value="1"/>
</dbReference>
<keyword evidence="3" id="KW-1185">Reference proteome</keyword>
<dbReference type="CDD" id="cd04301">
    <property type="entry name" value="NAT_SF"/>
    <property type="match status" value="1"/>
</dbReference>
<dbReference type="SUPFAM" id="SSF56059">
    <property type="entry name" value="Glutathione synthetase ATP-binding domain-like"/>
    <property type="match status" value="1"/>
</dbReference>
<dbReference type="InterPro" id="IPR000182">
    <property type="entry name" value="GNAT_dom"/>
</dbReference>
<dbReference type="Gene3D" id="3.40.50.261">
    <property type="entry name" value="Succinyl-CoA synthetase domains"/>
    <property type="match status" value="2"/>
</dbReference>
<dbReference type="InterPro" id="IPR013815">
    <property type="entry name" value="ATP_grasp_subdomain_1"/>
</dbReference>
<dbReference type="Gene3D" id="3.30.470.20">
    <property type="entry name" value="ATP-grasp fold, B domain"/>
    <property type="match status" value="1"/>
</dbReference>
<dbReference type="SUPFAM" id="SSF55729">
    <property type="entry name" value="Acyl-CoA N-acyltransferases (Nat)"/>
    <property type="match status" value="1"/>
</dbReference>
<accession>A0A4Q2T6Z5</accession>
<dbReference type="InterPro" id="IPR003781">
    <property type="entry name" value="CoA-bd"/>
</dbReference>
<dbReference type="RefSeq" id="WP_129425104.1">
    <property type="nucleotide sequence ID" value="NZ_SDWV01000003.1"/>
</dbReference>
<dbReference type="PROSITE" id="PS51186">
    <property type="entry name" value="GNAT"/>
    <property type="match status" value="1"/>
</dbReference>
<dbReference type="AlphaFoldDB" id="A0A4Q2T6Z5"/>
<reference evidence="2 3" key="1">
    <citation type="submission" date="2019-01" db="EMBL/GenBank/DDBJ databases">
        <title>Novel species of Nocardioides.</title>
        <authorList>
            <person name="Liu Q."/>
            <person name="X Y.-H."/>
        </authorList>
    </citation>
    <scope>NUCLEOTIDE SEQUENCE [LARGE SCALE GENOMIC DNA]</scope>
    <source>
        <strain evidence="2 3">HLT2-9</strain>
    </source>
</reference>
<dbReference type="Pfam" id="PF13549">
    <property type="entry name" value="ATP-grasp_5"/>
    <property type="match status" value="1"/>
</dbReference>
<organism evidence="2 3">
    <name type="scientific">Nocardioides zhouii</name>
    <dbReference type="NCBI Taxonomy" id="1168729"/>
    <lineage>
        <taxon>Bacteria</taxon>
        <taxon>Bacillati</taxon>
        <taxon>Actinomycetota</taxon>
        <taxon>Actinomycetes</taxon>
        <taxon>Propionibacteriales</taxon>
        <taxon>Nocardioidaceae</taxon>
        <taxon>Nocardioides</taxon>
    </lineage>
</organism>
<dbReference type="GO" id="GO:0005524">
    <property type="term" value="F:ATP binding"/>
    <property type="evidence" value="ECO:0007669"/>
    <property type="project" value="InterPro"/>
</dbReference>
<dbReference type="EMBL" id="SDWV01000003">
    <property type="protein sequence ID" value="RYC13861.1"/>
    <property type="molecule type" value="Genomic_DNA"/>
</dbReference>
<evidence type="ECO:0000313" key="2">
    <source>
        <dbReference type="EMBL" id="RYC13861.1"/>
    </source>
</evidence>
<dbReference type="Pfam" id="PF13380">
    <property type="entry name" value="CoA_binding_2"/>
    <property type="match status" value="1"/>
</dbReference>
<dbReference type="Gene3D" id="3.40.50.720">
    <property type="entry name" value="NAD(P)-binding Rossmann-like Domain"/>
    <property type="match status" value="1"/>
</dbReference>
<dbReference type="Pfam" id="PF13607">
    <property type="entry name" value="Succ_CoA_lig"/>
    <property type="match status" value="1"/>
</dbReference>
<dbReference type="OrthoDB" id="190266at2"/>
<gene>
    <name evidence="2" type="ORF">EUA94_04550</name>
</gene>
<dbReference type="PANTHER" id="PTHR42793">
    <property type="entry name" value="COA BINDING DOMAIN CONTAINING PROTEIN"/>
    <property type="match status" value="1"/>
</dbReference>
<dbReference type="Gene3D" id="3.40.630.30">
    <property type="match status" value="1"/>
</dbReference>
<name>A0A4Q2T6Z5_9ACTN</name>
<dbReference type="InterPro" id="IPR016102">
    <property type="entry name" value="Succinyl-CoA_synth-like"/>
</dbReference>
<evidence type="ECO:0000313" key="3">
    <source>
        <dbReference type="Proteomes" id="UP000291101"/>
    </source>
</evidence>